<dbReference type="AlphaFoldDB" id="A0A7S4A2L5"/>
<reference evidence="3" key="1">
    <citation type="submission" date="2021-01" db="EMBL/GenBank/DDBJ databases">
        <authorList>
            <person name="Corre E."/>
            <person name="Pelletier E."/>
            <person name="Niang G."/>
            <person name="Scheremetjew M."/>
            <person name="Finn R."/>
            <person name="Kale V."/>
            <person name="Holt S."/>
            <person name="Cochrane G."/>
            <person name="Meng A."/>
            <person name="Brown T."/>
            <person name="Cohen L."/>
        </authorList>
    </citation>
    <scope>NUCLEOTIDE SEQUENCE</scope>
    <source>
        <strain evidence="3">CCMP1756</strain>
    </source>
</reference>
<dbReference type="InterPro" id="IPR006342">
    <property type="entry name" value="FkbM_mtfrase"/>
</dbReference>
<evidence type="ECO:0000259" key="2">
    <source>
        <dbReference type="Pfam" id="PF05050"/>
    </source>
</evidence>
<evidence type="ECO:0000256" key="1">
    <source>
        <dbReference type="SAM" id="Phobius"/>
    </source>
</evidence>
<evidence type="ECO:0000313" key="4">
    <source>
        <dbReference type="EMBL" id="CAH0364121.1"/>
    </source>
</evidence>
<proteinExistence type="predicted"/>
<keyword evidence="1" id="KW-0812">Transmembrane</keyword>
<dbReference type="GO" id="GO:0005886">
    <property type="term" value="C:plasma membrane"/>
    <property type="evidence" value="ECO:0007669"/>
    <property type="project" value="TreeGrafter"/>
</dbReference>
<keyword evidence="1" id="KW-0472">Membrane</keyword>
<dbReference type="EMBL" id="CAKKNE010000001">
    <property type="protein sequence ID" value="CAH0364121.1"/>
    <property type="molecule type" value="Genomic_DNA"/>
</dbReference>
<accession>A0A7S4A2L5</accession>
<dbReference type="PANTHER" id="PTHR34009:SF2">
    <property type="entry name" value="PROTEIN STAR"/>
    <property type="match status" value="1"/>
</dbReference>
<dbReference type="Proteomes" id="UP000789595">
    <property type="component" value="Unassembled WGS sequence"/>
</dbReference>
<organism evidence="3">
    <name type="scientific">Pelagomonas calceolata</name>
    <dbReference type="NCBI Taxonomy" id="35677"/>
    <lineage>
        <taxon>Eukaryota</taxon>
        <taxon>Sar</taxon>
        <taxon>Stramenopiles</taxon>
        <taxon>Ochrophyta</taxon>
        <taxon>Pelagophyceae</taxon>
        <taxon>Pelagomonadales</taxon>
        <taxon>Pelagomonadaceae</taxon>
        <taxon>Pelagomonas</taxon>
    </lineage>
</organism>
<evidence type="ECO:0000313" key="3">
    <source>
        <dbReference type="EMBL" id="CAE0701664.1"/>
    </source>
</evidence>
<keyword evidence="5" id="KW-1185">Reference proteome</keyword>
<dbReference type="SUPFAM" id="SSF53335">
    <property type="entry name" value="S-adenosyl-L-methionine-dependent methyltransferases"/>
    <property type="match status" value="1"/>
</dbReference>
<evidence type="ECO:0000313" key="5">
    <source>
        <dbReference type="Proteomes" id="UP000789595"/>
    </source>
</evidence>
<reference evidence="4" key="2">
    <citation type="submission" date="2021-11" db="EMBL/GenBank/DDBJ databases">
        <authorList>
            <consortium name="Genoscope - CEA"/>
            <person name="William W."/>
        </authorList>
    </citation>
    <scope>NUCLEOTIDE SEQUENCE</scope>
</reference>
<protein>
    <recommendedName>
        <fullName evidence="2">Methyltransferase FkbM domain-containing protein</fullName>
    </recommendedName>
</protein>
<dbReference type="InterPro" id="IPR053202">
    <property type="entry name" value="EGF_Rcpt_Signaling_Reg"/>
</dbReference>
<dbReference type="OrthoDB" id="6352234at2759"/>
<gene>
    <name evidence="3" type="ORF">PCAL00307_LOCUS17100</name>
    <name evidence="4" type="ORF">PECAL_1P04730</name>
</gene>
<dbReference type="Pfam" id="PF05050">
    <property type="entry name" value="Methyltransf_21"/>
    <property type="match status" value="1"/>
</dbReference>
<dbReference type="GO" id="GO:0016197">
    <property type="term" value="P:endosomal transport"/>
    <property type="evidence" value="ECO:0007669"/>
    <property type="project" value="TreeGrafter"/>
</dbReference>
<dbReference type="GO" id="GO:0005789">
    <property type="term" value="C:endoplasmic reticulum membrane"/>
    <property type="evidence" value="ECO:0007669"/>
    <property type="project" value="TreeGrafter"/>
</dbReference>
<keyword evidence="1" id="KW-1133">Transmembrane helix</keyword>
<dbReference type="GO" id="GO:0005794">
    <property type="term" value="C:Golgi apparatus"/>
    <property type="evidence" value="ECO:0007669"/>
    <property type="project" value="TreeGrafter"/>
</dbReference>
<dbReference type="InterPro" id="IPR029063">
    <property type="entry name" value="SAM-dependent_MTases_sf"/>
</dbReference>
<dbReference type="GO" id="GO:0006888">
    <property type="term" value="P:endoplasmic reticulum to Golgi vesicle-mediated transport"/>
    <property type="evidence" value="ECO:0007669"/>
    <property type="project" value="TreeGrafter"/>
</dbReference>
<feature type="domain" description="Methyltransferase FkbM" evidence="2">
    <location>
        <begin position="103"/>
        <end position="244"/>
    </location>
</feature>
<sequence>MRHEPLTNGRQPLRAAPVLAAAALLLLIYLIEPHKQGQPATHFRYNEKDHCGRFHPAVTKDEMARNIGTVVQQKWCGQFGQDRVVASLLNATTTAVRGTFVDLAANDAIRNSNTYALEQLLGWHGLCVEPNPKYHPGFGAYRRCALAKTCVTAETREVEFALAGGKGRIASSGGAKKTLKLTCEPLSTLLAHHKMRAITYLSLDVEGGELDALRGVDWNTTTIDVLTVETASAELTAFLEARGFARVFCVALDSVFVTARLKKRATDWYGRVGRYLEPLCISDDLEKCSAGTLLEQCSAACTRTRCVKTG</sequence>
<dbReference type="GO" id="GO:0031902">
    <property type="term" value="C:late endosome membrane"/>
    <property type="evidence" value="ECO:0007669"/>
    <property type="project" value="TreeGrafter"/>
</dbReference>
<dbReference type="EMBL" id="HBIW01019913">
    <property type="protein sequence ID" value="CAE0701664.1"/>
    <property type="molecule type" value="Transcribed_RNA"/>
</dbReference>
<dbReference type="PANTHER" id="PTHR34009">
    <property type="entry name" value="PROTEIN STAR"/>
    <property type="match status" value="1"/>
</dbReference>
<dbReference type="Gene3D" id="3.40.50.150">
    <property type="entry name" value="Vaccinia Virus protein VP39"/>
    <property type="match status" value="1"/>
</dbReference>
<name>A0A7S4A2L5_9STRA</name>
<feature type="transmembrane region" description="Helical" evidence="1">
    <location>
        <begin position="12"/>
        <end position="31"/>
    </location>
</feature>